<proteinExistence type="predicted"/>
<accession>A0A0F8ZIS9</accession>
<protein>
    <submittedName>
        <fullName evidence="1">Uncharacterized protein</fullName>
    </submittedName>
</protein>
<dbReference type="AlphaFoldDB" id="A0A0F8ZIS9"/>
<evidence type="ECO:0000313" key="1">
    <source>
        <dbReference type="EMBL" id="KKK66334.1"/>
    </source>
</evidence>
<dbReference type="EMBL" id="LAZR01060126">
    <property type="protein sequence ID" value="KKK66334.1"/>
    <property type="molecule type" value="Genomic_DNA"/>
</dbReference>
<name>A0A0F8ZIS9_9ZZZZ</name>
<comment type="caution">
    <text evidence="1">The sequence shown here is derived from an EMBL/GenBank/DDBJ whole genome shotgun (WGS) entry which is preliminary data.</text>
</comment>
<reference evidence="1" key="1">
    <citation type="journal article" date="2015" name="Nature">
        <title>Complex archaea that bridge the gap between prokaryotes and eukaryotes.</title>
        <authorList>
            <person name="Spang A."/>
            <person name="Saw J.H."/>
            <person name="Jorgensen S.L."/>
            <person name="Zaremba-Niedzwiedzka K."/>
            <person name="Martijn J."/>
            <person name="Lind A.E."/>
            <person name="van Eijk R."/>
            <person name="Schleper C."/>
            <person name="Guy L."/>
            <person name="Ettema T.J."/>
        </authorList>
    </citation>
    <scope>NUCLEOTIDE SEQUENCE</scope>
</reference>
<sequence length="72" mass="8277">MPPFGNKEREKMIMQVAEVMLPVVYIGHASNFTRRDDGGYADAIMDIKLALNGVPPKRRDWWDEPDKEESDV</sequence>
<gene>
    <name evidence="1" type="ORF">LCGC14_2965160</name>
</gene>
<organism evidence="1">
    <name type="scientific">marine sediment metagenome</name>
    <dbReference type="NCBI Taxonomy" id="412755"/>
    <lineage>
        <taxon>unclassified sequences</taxon>
        <taxon>metagenomes</taxon>
        <taxon>ecological metagenomes</taxon>
    </lineage>
</organism>